<proteinExistence type="predicted"/>
<evidence type="ECO:0000259" key="2">
    <source>
        <dbReference type="SMART" id="SM01406"/>
    </source>
</evidence>
<feature type="region of interest" description="Disordered" evidence="1">
    <location>
        <begin position="1"/>
        <end position="459"/>
    </location>
</feature>
<feature type="compositionally biased region" description="Polar residues" evidence="1">
    <location>
        <begin position="119"/>
        <end position="129"/>
    </location>
</feature>
<dbReference type="CDD" id="cd23021">
    <property type="entry name" value="zf-HIT_IN80B"/>
    <property type="match status" value="1"/>
</dbReference>
<feature type="compositionally biased region" description="Acidic residues" evidence="1">
    <location>
        <begin position="476"/>
        <end position="490"/>
    </location>
</feature>
<feature type="compositionally biased region" description="Basic and acidic residues" evidence="1">
    <location>
        <begin position="584"/>
        <end position="603"/>
    </location>
</feature>
<keyword evidence="4" id="KW-1185">Reference proteome</keyword>
<feature type="compositionally biased region" description="Low complexity" evidence="1">
    <location>
        <begin position="73"/>
        <end position="83"/>
    </location>
</feature>
<feature type="compositionally biased region" description="Basic and acidic residues" evidence="1">
    <location>
        <begin position="356"/>
        <end position="380"/>
    </location>
</feature>
<dbReference type="InterPro" id="IPR007529">
    <property type="entry name" value="Znf_HIT"/>
</dbReference>
<accession>A0A5J9WAS9</accession>
<feature type="domain" description="INO80 complex subunit B-like conserved region" evidence="2">
    <location>
        <begin position="550"/>
        <end position="631"/>
    </location>
</feature>
<reference evidence="3 4" key="1">
    <citation type="journal article" date="2019" name="Sci. Rep.">
        <title>A high-quality genome of Eragrostis curvula grass provides insights into Poaceae evolution and supports new strategies to enhance forage quality.</title>
        <authorList>
            <person name="Carballo J."/>
            <person name="Santos B.A.C.M."/>
            <person name="Zappacosta D."/>
            <person name="Garbus I."/>
            <person name="Selva J.P."/>
            <person name="Gallo C.A."/>
            <person name="Diaz A."/>
            <person name="Albertini E."/>
            <person name="Caccamo M."/>
            <person name="Echenique V."/>
        </authorList>
    </citation>
    <scope>NUCLEOTIDE SEQUENCE [LARGE SCALE GENOMIC DNA]</scope>
    <source>
        <strain evidence="4">cv. Victoria</strain>
        <tissue evidence="3">Leaf</tissue>
    </source>
</reference>
<organism evidence="3 4">
    <name type="scientific">Eragrostis curvula</name>
    <name type="common">weeping love grass</name>
    <dbReference type="NCBI Taxonomy" id="38414"/>
    <lineage>
        <taxon>Eukaryota</taxon>
        <taxon>Viridiplantae</taxon>
        <taxon>Streptophyta</taxon>
        <taxon>Embryophyta</taxon>
        <taxon>Tracheophyta</taxon>
        <taxon>Spermatophyta</taxon>
        <taxon>Magnoliopsida</taxon>
        <taxon>Liliopsida</taxon>
        <taxon>Poales</taxon>
        <taxon>Poaceae</taxon>
        <taxon>PACMAD clade</taxon>
        <taxon>Chloridoideae</taxon>
        <taxon>Eragrostideae</taxon>
        <taxon>Eragrostidinae</taxon>
        <taxon>Eragrostis</taxon>
    </lineage>
</organism>
<dbReference type="EMBL" id="RWGY01000004">
    <property type="protein sequence ID" value="TVU44444.1"/>
    <property type="molecule type" value="Genomic_DNA"/>
</dbReference>
<comment type="caution">
    <text evidence="3">The sequence shown here is derived from an EMBL/GenBank/DDBJ whole genome shotgun (WGS) entry which is preliminary data.</text>
</comment>
<evidence type="ECO:0000256" key="1">
    <source>
        <dbReference type="SAM" id="MobiDB-lite"/>
    </source>
</evidence>
<protein>
    <recommendedName>
        <fullName evidence="2">INO80 complex subunit B-like conserved region domain-containing protein</fullName>
    </recommendedName>
</protein>
<dbReference type="Pfam" id="PF04795">
    <property type="entry name" value="PAPA-1"/>
    <property type="match status" value="1"/>
</dbReference>
<dbReference type="PANTHER" id="PTHR21561">
    <property type="entry name" value="INO80 COMPLEX SUBUNIT B"/>
    <property type="match status" value="1"/>
</dbReference>
<feature type="compositionally biased region" description="Basic residues" evidence="1">
    <location>
        <begin position="440"/>
        <end position="449"/>
    </location>
</feature>
<dbReference type="InterPro" id="IPR006880">
    <property type="entry name" value="INO80B_C"/>
</dbReference>
<feature type="compositionally biased region" description="Basic and acidic residues" evidence="1">
    <location>
        <begin position="491"/>
        <end position="504"/>
    </location>
</feature>
<dbReference type="GO" id="GO:0006338">
    <property type="term" value="P:chromatin remodeling"/>
    <property type="evidence" value="ECO:0007669"/>
    <property type="project" value="InterPro"/>
</dbReference>
<name>A0A5J9WAS9_9POAL</name>
<feature type="region of interest" description="Disordered" evidence="1">
    <location>
        <begin position="561"/>
        <end position="603"/>
    </location>
</feature>
<feature type="compositionally biased region" description="Basic and acidic residues" evidence="1">
    <location>
        <begin position="561"/>
        <end position="578"/>
    </location>
</feature>
<dbReference type="AlphaFoldDB" id="A0A5J9WAS9"/>
<feature type="region of interest" description="Disordered" evidence="1">
    <location>
        <begin position="474"/>
        <end position="545"/>
    </location>
</feature>
<evidence type="ECO:0000313" key="3">
    <source>
        <dbReference type="EMBL" id="TVU44444.1"/>
    </source>
</evidence>
<dbReference type="PANTHER" id="PTHR21561:SF25">
    <property type="entry name" value="OS03G0811500 PROTEIN"/>
    <property type="match status" value="1"/>
</dbReference>
<dbReference type="Pfam" id="PF04438">
    <property type="entry name" value="zf-HIT"/>
    <property type="match status" value="1"/>
</dbReference>
<gene>
    <name evidence="3" type="ORF">EJB05_03887</name>
</gene>
<dbReference type="Proteomes" id="UP000324897">
    <property type="component" value="Chromosome 5"/>
</dbReference>
<dbReference type="GO" id="GO:0031011">
    <property type="term" value="C:Ino80 complex"/>
    <property type="evidence" value="ECO:0007669"/>
    <property type="project" value="InterPro"/>
</dbReference>
<feature type="compositionally biased region" description="Low complexity" evidence="1">
    <location>
        <begin position="97"/>
        <end position="109"/>
    </location>
</feature>
<evidence type="ECO:0000313" key="4">
    <source>
        <dbReference type="Proteomes" id="UP000324897"/>
    </source>
</evidence>
<feature type="compositionally biased region" description="Basic residues" evidence="1">
    <location>
        <begin position="193"/>
        <end position="203"/>
    </location>
</feature>
<dbReference type="OrthoDB" id="2021186at2759"/>
<feature type="region of interest" description="Disordered" evidence="1">
    <location>
        <begin position="638"/>
        <end position="657"/>
    </location>
</feature>
<feature type="compositionally biased region" description="Low complexity" evidence="1">
    <location>
        <begin position="130"/>
        <end position="139"/>
    </location>
</feature>
<feature type="compositionally biased region" description="Basic and acidic residues" evidence="1">
    <location>
        <begin position="256"/>
        <end position="287"/>
    </location>
</feature>
<sequence>HGVAKKRSGRVPSGERREKGRQRTGKDSVACARARGGIDGKASPASSRRPLPPPSPPTLSREREKEGWEKLRTSPTRLASRSSPLPPRAPHPRRVIIRSPSLPSSSPPRHAAHGPGPNTLASSSPSHTVATNPNPSAPSGSPPPPTLPRRCGRVGCVVGPASSKEVRIASTEAHAAMEGRGNPPLKATEAVMKRPRSVASRKPRSTEQLASEYNGILRAQSHSSSHDDDGAGVEASGHRRKELFLNSPEMKGSTPHRSDVSRKSRKEDRAGDYDGHTRSSKSKDASKRGSAGVLALQCYTRNSESPDNPHLISRDASVPGENGVRKVKLKVKMKDTVDGGTPAMSDGSSHRHRHKDSSGHTNKDTRGNRLEGKDGGRHDISPSSDPVRKSKRVPKKKTFDSDSDDEDGELRYLEKLKGAKVAPEYPVPGSYDDSLDDGYKKKKLSKVSKNKGSPYEVDDDFKVSRSGVKNLKLGDENEFIEEEDAEMDEDNSLKEVDSPSDAKIETPGLTTRQRALHGRGGNGESLIEFPDGLPTTSSRKQKEKLSEVVIQAKKAEAAQRRKMQVEKAEKEQQAEAMRKILGIDSEKKKEEKKQKEREEKEKQAKLEEYRKNCIQTVIGPSGTTITFPESMGLPSIFNSKPVSYPPPREKCAGPSCTNPYKYRDSKTRLPLCSLACYKAVQGREVAQATDEKPAT</sequence>
<dbReference type="Gramene" id="TVU44444">
    <property type="protein sequence ID" value="TVU44444"/>
    <property type="gene ID" value="EJB05_03887"/>
</dbReference>
<feature type="compositionally biased region" description="Basic and acidic residues" evidence="1">
    <location>
        <begin position="60"/>
        <end position="72"/>
    </location>
</feature>
<dbReference type="InterPro" id="IPR029523">
    <property type="entry name" value="INO80B/Ies2"/>
</dbReference>
<dbReference type="SMART" id="SM01406">
    <property type="entry name" value="PAPA-1"/>
    <property type="match status" value="1"/>
</dbReference>
<feature type="non-terminal residue" evidence="3">
    <location>
        <position position="1"/>
    </location>
</feature>